<comment type="cofactor">
    <cofactor evidence="1">
        <name>Mg(2+)</name>
        <dbReference type="ChEBI" id="CHEBI:18420"/>
    </cofactor>
</comment>
<evidence type="ECO:0000313" key="9">
    <source>
        <dbReference type="EMBL" id="GAA4009743.1"/>
    </source>
</evidence>
<protein>
    <recommendedName>
        <fullName evidence="8">Polymerase beta nucleotidyltransferase domain-containing protein</fullName>
    </recommendedName>
</protein>
<accession>A0ABP7SCN4</accession>
<evidence type="ECO:0000256" key="1">
    <source>
        <dbReference type="ARBA" id="ARBA00001946"/>
    </source>
</evidence>
<evidence type="ECO:0000256" key="3">
    <source>
        <dbReference type="ARBA" id="ARBA00022695"/>
    </source>
</evidence>
<name>A0ABP7SCN4_9BACT</name>
<keyword evidence="10" id="KW-1185">Reference proteome</keyword>
<evidence type="ECO:0000256" key="6">
    <source>
        <dbReference type="ARBA" id="ARBA00022840"/>
    </source>
</evidence>
<comment type="caution">
    <text evidence="9">The sequence shown here is derived from an EMBL/GenBank/DDBJ whole genome shotgun (WGS) entry which is preliminary data.</text>
</comment>
<dbReference type="Proteomes" id="UP001500567">
    <property type="component" value="Unassembled WGS sequence"/>
</dbReference>
<keyword evidence="7" id="KW-0460">Magnesium</keyword>
<dbReference type="Pfam" id="PF18765">
    <property type="entry name" value="Polbeta"/>
    <property type="match status" value="1"/>
</dbReference>
<keyword evidence="2" id="KW-0808">Transferase</keyword>
<dbReference type="CDD" id="cd05403">
    <property type="entry name" value="NT_KNTase_like"/>
    <property type="match status" value="1"/>
</dbReference>
<organism evidence="9 10">
    <name type="scientific">Hymenobacter fastidiosus</name>
    <dbReference type="NCBI Taxonomy" id="486264"/>
    <lineage>
        <taxon>Bacteria</taxon>
        <taxon>Pseudomonadati</taxon>
        <taxon>Bacteroidota</taxon>
        <taxon>Cytophagia</taxon>
        <taxon>Cytophagales</taxon>
        <taxon>Hymenobacteraceae</taxon>
        <taxon>Hymenobacter</taxon>
    </lineage>
</organism>
<dbReference type="PANTHER" id="PTHR33571:SF14">
    <property type="entry name" value="PROTEIN ADENYLYLTRANSFERASE MJ0435-RELATED"/>
    <property type="match status" value="1"/>
</dbReference>
<dbReference type="Gene3D" id="3.30.460.10">
    <property type="entry name" value="Beta Polymerase, domain 2"/>
    <property type="match status" value="1"/>
</dbReference>
<proteinExistence type="predicted"/>
<dbReference type="EMBL" id="BAABDJ010000022">
    <property type="protein sequence ID" value="GAA4009743.1"/>
    <property type="molecule type" value="Genomic_DNA"/>
</dbReference>
<gene>
    <name evidence="9" type="ORF">GCM10022408_22340</name>
</gene>
<dbReference type="PANTHER" id="PTHR33571">
    <property type="entry name" value="SSL8005 PROTEIN"/>
    <property type="match status" value="1"/>
</dbReference>
<dbReference type="InterPro" id="IPR041633">
    <property type="entry name" value="Polbeta"/>
</dbReference>
<dbReference type="InterPro" id="IPR052038">
    <property type="entry name" value="Type-VII_TA_antitoxin"/>
</dbReference>
<evidence type="ECO:0000259" key="8">
    <source>
        <dbReference type="Pfam" id="PF18765"/>
    </source>
</evidence>
<dbReference type="SUPFAM" id="SSF81301">
    <property type="entry name" value="Nucleotidyltransferase"/>
    <property type="match status" value="1"/>
</dbReference>
<evidence type="ECO:0000256" key="5">
    <source>
        <dbReference type="ARBA" id="ARBA00022741"/>
    </source>
</evidence>
<keyword evidence="6" id="KW-0067">ATP-binding</keyword>
<dbReference type="RefSeq" id="WP_345073070.1">
    <property type="nucleotide sequence ID" value="NZ_BAABDJ010000022.1"/>
</dbReference>
<evidence type="ECO:0000313" key="10">
    <source>
        <dbReference type="Proteomes" id="UP001500567"/>
    </source>
</evidence>
<reference evidence="10" key="1">
    <citation type="journal article" date="2019" name="Int. J. Syst. Evol. Microbiol.">
        <title>The Global Catalogue of Microorganisms (GCM) 10K type strain sequencing project: providing services to taxonomists for standard genome sequencing and annotation.</title>
        <authorList>
            <consortium name="The Broad Institute Genomics Platform"/>
            <consortium name="The Broad Institute Genome Sequencing Center for Infectious Disease"/>
            <person name="Wu L."/>
            <person name="Ma J."/>
        </authorList>
    </citation>
    <scope>NUCLEOTIDE SEQUENCE [LARGE SCALE GENOMIC DNA]</scope>
    <source>
        <strain evidence="10">JCM 17224</strain>
    </source>
</reference>
<dbReference type="InterPro" id="IPR043519">
    <property type="entry name" value="NT_sf"/>
</dbReference>
<evidence type="ECO:0000256" key="7">
    <source>
        <dbReference type="ARBA" id="ARBA00022842"/>
    </source>
</evidence>
<keyword evidence="5" id="KW-0547">Nucleotide-binding</keyword>
<evidence type="ECO:0000256" key="4">
    <source>
        <dbReference type="ARBA" id="ARBA00022723"/>
    </source>
</evidence>
<feature type="domain" description="Polymerase beta nucleotidyltransferase" evidence="8">
    <location>
        <begin position="9"/>
        <end position="97"/>
    </location>
</feature>
<keyword evidence="3" id="KW-0548">Nucleotidyltransferase</keyword>
<keyword evidence="4" id="KW-0479">Metal-binding</keyword>
<evidence type="ECO:0000256" key="2">
    <source>
        <dbReference type="ARBA" id="ARBA00022679"/>
    </source>
</evidence>
<sequence length="99" mass="11387">MHLTDQELETIRTFFSAQPVLKAYLFGSYARGEADEKSDVDLLVELDYEKLDALDFFLWREYLAELLGKKVDVVSGLKPASRFAREIQPDLQPIYEKAA</sequence>